<dbReference type="SUPFAM" id="SSF56784">
    <property type="entry name" value="HAD-like"/>
    <property type="match status" value="1"/>
</dbReference>
<comment type="caution">
    <text evidence="1">The sequence shown here is derived from an EMBL/GenBank/DDBJ whole genome shotgun (WGS) entry which is preliminary data.</text>
</comment>
<accession>A0A6A1V4A9</accession>
<dbReference type="OrthoDB" id="2865258at2759"/>
<dbReference type="EMBL" id="RXIC02000025">
    <property type="protein sequence ID" value="KAB1206677.1"/>
    <property type="molecule type" value="Genomic_DNA"/>
</dbReference>
<dbReference type="SFLD" id="SFLDG01129">
    <property type="entry name" value="C1.5:_HAD__Beta-PGM__Phosphata"/>
    <property type="match status" value="1"/>
</dbReference>
<dbReference type="InterPro" id="IPR036412">
    <property type="entry name" value="HAD-like_sf"/>
</dbReference>
<name>A0A6A1V4A9_9ROSI</name>
<dbReference type="SFLD" id="SFLDS00003">
    <property type="entry name" value="Haloacid_Dehalogenase"/>
    <property type="match status" value="1"/>
</dbReference>
<dbReference type="CDD" id="cd07501">
    <property type="entry name" value="HAD_MDP-1_like"/>
    <property type="match status" value="1"/>
</dbReference>
<organism evidence="1 2">
    <name type="scientific">Morella rubra</name>
    <name type="common">Chinese bayberry</name>
    <dbReference type="NCBI Taxonomy" id="262757"/>
    <lineage>
        <taxon>Eukaryota</taxon>
        <taxon>Viridiplantae</taxon>
        <taxon>Streptophyta</taxon>
        <taxon>Embryophyta</taxon>
        <taxon>Tracheophyta</taxon>
        <taxon>Spermatophyta</taxon>
        <taxon>Magnoliopsida</taxon>
        <taxon>eudicotyledons</taxon>
        <taxon>Gunneridae</taxon>
        <taxon>Pentapetalae</taxon>
        <taxon>rosids</taxon>
        <taxon>fabids</taxon>
        <taxon>Fagales</taxon>
        <taxon>Myricaceae</taxon>
        <taxon>Morella</taxon>
    </lineage>
</organism>
<proteinExistence type="predicted"/>
<dbReference type="NCBIfam" id="TIGR01681">
    <property type="entry name" value="HAD-SF-IIIC"/>
    <property type="match status" value="1"/>
</dbReference>
<dbReference type="Gene3D" id="3.40.50.1000">
    <property type="entry name" value="HAD superfamily/HAD-like"/>
    <property type="match status" value="1"/>
</dbReference>
<gene>
    <name evidence="1" type="ORF">CJ030_MR7G013576</name>
</gene>
<dbReference type="Pfam" id="PF12689">
    <property type="entry name" value="Acid_PPase"/>
    <property type="match status" value="1"/>
</dbReference>
<dbReference type="InterPro" id="IPR035679">
    <property type="entry name" value="MDP-1_euk"/>
</dbReference>
<dbReference type="Proteomes" id="UP000516437">
    <property type="component" value="Chromosome 7"/>
</dbReference>
<dbReference type="SFLD" id="SFLDG01131">
    <property type="entry name" value="C1.5.2:_MDP_Like"/>
    <property type="match status" value="1"/>
</dbReference>
<protein>
    <submittedName>
        <fullName evidence="1">Magnesium-dependent phosphatase 1</fullName>
    </submittedName>
</protein>
<dbReference type="PANTHER" id="PTHR17901:SF14">
    <property type="entry name" value="MAGNESIUM-DEPENDENT PHOSPHATASE 1"/>
    <property type="match status" value="1"/>
</dbReference>
<dbReference type="InterPro" id="IPR023214">
    <property type="entry name" value="HAD_sf"/>
</dbReference>
<evidence type="ECO:0000313" key="2">
    <source>
        <dbReference type="Proteomes" id="UP000516437"/>
    </source>
</evidence>
<dbReference type="FunFam" id="3.40.50.1000:FF:000120">
    <property type="entry name" value="Magnesium-dependent phosphatase 1"/>
    <property type="match status" value="1"/>
</dbReference>
<sequence>MGDESGKTEALQIIGMFQVLPRLVVFDLDYTLWPFYCECRSKREMPSLYPHAKGILYALKEKGIDMAVASRSPTADIADTFLNKLSIKPMFRAQEIFSSWTHKTDHFQRIHSRTGVPFNSMLFFDDENRNIQAVSKIGVTSILVENGVNLGALQEGLTKFSENWKTAEKNKQKWLTKFSQKPNSSDGNA</sequence>
<keyword evidence="2" id="KW-1185">Reference proteome</keyword>
<evidence type="ECO:0000313" key="1">
    <source>
        <dbReference type="EMBL" id="KAB1206677.1"/>
    </source>
</evidence>
<reference evidence="1 2" key="1">
    <citation type="journal article" date="2019" name="Plant Biotechnol. J.">
        <title>The red bayberry genome and genetic basis of sex determination.</title>
        <authorList>
            <person name="Jia H.M."/>
            <person name="Jia H.J."/>
            <person name="Cai Q.L."/>
            <person name="Wang Y."/>
            <person name="Zhao H.B."/>
            <person name="Yang W.F."/>
            <person name="Wang G.Y."/>
            <person name="Li Y.H."/>
            <person name="Zhan D.L."/>
            <person name="Shen Y.T."/>
            <person name="Niu Q.F."/>
            <person name="Chang L."/>
            <person name="Qiu J."/>
            <person name="Zhao L."/>
            <person name="Xie H.B."/>
            <person name="Fu W.Y."/>
            <person name="Jin J."/>
            <person name="Li X.W."/>
            <person name="Jiao Y."/>
            <person name="Zhou C.C."/>
            <person name="Tu T."/>
            <person name="Chai C.Y."/>
            <person name="Gao J.L."/>
            <person name="Fan L.J."/>
            <person name="van de Weg E."/>
            <person name="Wang J.Y."/>
            <person name="Gao Z.S."/>
        </authorList>
    </citation>
    <scope>NUCLEOTIDE SEQUENCE [LARGE SCALE GENOMIC DNA]</scope>
    <source>
        <tissue evidence="1">Leaves</tissue>
    </source>
</reference>
<dbReference type="InterPro" id="IPR010033">
    <property type="entry name" value="HAD_SF_ppase_IIIC"/>
</dbReference>
<dbReference type="GO" id="GO:0003993">
    <property type="term" value="F:acid phosphatase activity"/>
    <property type="evidence" value="ECO:0007669"/>
    <property type="project" value="TreeGrafter"/>
</dbReference>
<dbReference type="InterPro" id="IPR010036">
    <property type="entry name" value="MDP_1_eu_arc"/>
</dbReference>
<dbReference type="AlphaFoldDB" id="A0A6A1V4A9"/>
<dbReference type="PANTHER" id="PTHR17901">
    <property type="entry name" value="MAGNESIUM-DEPENDENT PHOSPHATASE 1 MDP1"/>
    <property type="match status" value="1"/>
</dbReference>